<evidence type="ECO:0000256" key="1">
    <source>
        <dbReference type="ARBA" id="ARBA00022443"/>
    </source>
</evidence>
<evidence type="ECO:0000313" key="6">
    <source>
        <dbReference type="EMBL" id="KAK7869098.1"/>
    </source>
</evidence>
<feature type="compositionally biased region" description="Low complexity" evidence="3">
    <location>
        <begin position="1047"/>
        <end position="1058"/>
    </location>
</feature>
<feature type="region of interest" description="Disordered" evidence="3">
    <location>
        <begin position="423"/>
        <end position="503"/>
    </location>
</feature>
<proteinExistence type="predicted"/>
<name>A0AAN9Z5P5_9ORTH</name>
<dbReference type="Gene3D" id="1.10.150.50">
    <property type="entry name" value="Transcription Factor, Ets-1"/>
    <property type="match status" value="1"/>
</dbReference>
<evidence type="ECO:0000256" key="2">
    <source>
        <dbReference type="PROSITE-ProRule" id="PRU00192"/>
    </source>
</evidence>
<feature type="compositionally biased region" description="Pro residues" evidence="3">
    <location>
        <begin position="945"/>
        <end position="964"/>
    </location>
</feature>
<feature type="region of interest" description="Disordered" evidence="3">
    <location>
        <begin position="750"/>
        <end position="895"/>
    </location>
</feature>
<feature type="region of interest" description="Disordered" evidence="3">
    <location>
        <begin position="1042"/>
        <end position="1081"/>
    </location>
</feature>
<keyword evidence="1 2" id="KW-0728">SH3 domain</keyword>
<feature type="region of interest" description="Disordered" evidence="3">
    <location>
        <begin position="523"/>
        <end position="607"/>
    </location>
</feature>
<feature type="compositionally biased region" description="Polar residues" evidence="3">
    <location>
        <begin position="432"/>
        <end position="448"/>
    </location>
</feature>
<dbReference type="Pfam" id="PF07653">
    <property type="entry name" value="SH3_2"/>
    <property type="match status" value="1"/>
</dbReference>
<feature type="region of interest" description="Disordered" evidence="3">
    <location>
        <begin position="940"/>
        <end position="973"/>
    </location>
</feature>
<dbReference type="InterPro" id="IPR001452">
    <property type="entry name" value="SH3_domain"/>
</dbReference>
<dbReference type="InterPro" id="IPR036028">
    <property type="entry name" value="SH3-like_dom_sf"/>
</dbReference>
<feature type="compositionally biased region" description="Gly residues" evidence="3">
    <location>
        <begin position="1063"/>
        <end position="1073"/>
    </location>
</feature>
<sequence>MKYPVNWSKNFIRIQTGERGYLEGLASRYADLYRTHYGDVLDHLEELRRREWAEMSPRMRVLAPAGSPGDFANTTAGPQGAGLTSSQSQPLYVPGKYSPSSCLSDKEEDEIYGFGYGVFGRHIAQAQRRAQQAQLLQQAQTASAAGGGSCLSPRSAYFYEFPPAEQQQGQRGAAAAGKKKGSSVSLARLLRGLRTVHRKDKPRHRPAAHARLARVGTPDSLGDCGPPEYERVRIMQVNGGATPSFEETIHRLKVQEALRKRERFHQEHEQLLRDLRRGLLQLRPAGARDDTYMYDEEARAAGAAAAAAAAAAGGGGCGGGGGAGPTHWYDEPPYESDPEDFLMGGQPAPAATIQNGRVCFTLNLRPEARGEGVISLRSAGDISLPRDGVGGVGVGGARGARRGLLLPPAGAFPGAIIPLGRGDRESGDYASSDVQSVGSRLSTMSIETSRSEQPEAAPLSSPSYLPAAAGGGFRRLQQRRRDSGGASPGHSSGDDGDPRTVHPHVTVHATESGAAPTGLLVGRQRAPRQDPGGGGGGGGGGRRRGTRQRGPGADGAASEAFPSASSAESLPSGSGSSTQALVPAGSPHGSLSAEEAPSPAPLGSATAPGPVLARARALVDYTPSPYDKDALRLRKGDVVEVLAMPPSGLWRGAVGGRMGVFKFINVELLEERRRGRPPHARALRGQPASVEELLQRISLEEHTSLFVLNGYEDLDLFRELDVADLDYLGIRDPEHRAKLLTAVELLHDCDSPDSRGDSEADEAAGSSSGRDDEDDEDDDEGDDDVDDDDDCIVERASDPGVVRVGGRGRHSPSAFRRLQFPRDSGCYEAQSPRHHHHHHHHHSHHPHHHHHHHHKKGGGGAPGHLRHHGGAGSAGGRAVRDTPNNLQCPGGGGGGGGSATLPPGLAGLGAAGAALAAAARAGDGSRAGSRHGSVELLLSSAQGPPYLPNIPPSPAGGPPPPAPTSPAAAAAAASPGGRRCARLDADTPALIEDSCETDAKLTMVKFVVGGGSDLGLGCESGNAGGRGGGGGGGGAAGGGCLSEKSSDSGISSSSLSSAHARRGGGGSGAGTGAAVGAATGNGAASPTLGGFPLKMASLEVTPAAGKGACP</sequence>
<evidence type="ECO:0008006" key="8">
    <source>
        <dbReference type="Google" id="ProtNLM"/>
    </source>
</evidence>
<feature type="compositionally biased region" description="Basic residues" evidence="3">
    <location>
        <begin position="832"/>
        <end position="857"/>
    </location>
</feature>
<comment type="caution">
    <text evidence="6">The sequence shown here is derived from an EMBL/GenBank/DDBJ whole genome shotgun (WGS) entry which is preliminary data.</text>
</comment>
<dbReference type="SUPFAM" id="SSF50044">
    <property type="entry name" value="SH3-domain"/>
    <property type="match status" value="1"/>
</dbReference>
<evidence type="ECO:0000259" key="4">
    <source>
        <dbReference type="PROSITE" id="PS50002"/>
    </source>
</evidence>
<feature type="compositionally biased region" description="Polar residues" evidence="3">
    <location>
        <begin position="72"/>
        <end position="90"/>
    </location>
</feature>
<dbReference type="InterPro" id="IPR013761">
    <property type="entry name" value="SAM/pointed_sf"/>
</dbReference>
<dbReference type="SMART" id="SM00454">
    <property type="entry name" value="SAM"/>
    <property type="match status" value="1"/>
</dbReference>
<evidence type="ECO:0000313" key="7">
    <source>
        <dbReference type="Proteomes" id="UP001378592"/>
    </source>
</evidence>
<dbReference type="Proteomes" id="UP001378592">
    <property type="component" value="Unassembled WGS sequence"/>
</dbReference>
<dbReference type="InterPro" id="IPR001660">
    <property type="entry name" value="SAM"/>
</dbReference>
<dbReference type="Gene3D" id="2.30.30.40">
    <property type="entry name" value="SH3 Domains"/>
    <property type="match status" value="1"/>
</dbReference>
<evidence type="ECO:0000259" key="5">
    <source>
        <dbReference type="PROSITE" id="PS50105"/>
    </source>
</evidence>
<dbReference type="InterPro" id="IPR051725">
    <property type="entry name" value="SAM-SH3_domain_protein"/>
</dbReference>
<dbReference type="Pfam" id="PF00536">
    <property type="entry name" value="SAM_1"/>
    <property type="match status" value="1"/>
</dbReference>
<dbReference type="SMART" id="SM00326">
    <property type="entry name" value="SH3"/>
    <property type="match status" value="1"/>
</dbReference>
<feature type="compositionally biased region" description="Gly residues" evidence="3">
    <location>
        <begin position="314"/>
        <end position="324"/>
    </location>
</feature>
<gene>
    <name evidence="6" type="ORF">R5R35_000815</name>
</gene>
<dbReference type="PROSITE" id="PS50002">
    <property type="entry name" value="SH3"/>
    <property type="match status" value="1"/>
</dbReference>
<dbReference type="AlphaFoldDB" id="A0AAN9Z5P5"/>
<feature type="region of interest" description="Disordered" evidence="3">
    <location>
        <begin position="63"/>
        <end position="92"/>
    </location>
</feature>
<feature type="compositionally biased region" description="Acidic residues" evidence="3">
    <location>
        <begin position="771"/>
        <end position="791"/>
    </location>
</feature>
<organism evidence="6 7">
    <name type="scientific">Gryllus longicercus</name>
    <dbReference type="NCBI Taxonomy" id="2509291"/>
    <lineage>
        <taxon>Eukaryota</taxon>
        <taxon>Metazoa</taxon>
        <taxon>Ecdysozoa</taxon>
        <taxon>Arthropoda</taxon>
        <taxon>Hexapoda</taxon>
        <taxon>Insecta</taxon>
        <taxon>Pterygota</taxon>
        <taxon>Neoptera</taxon>
        <taxon>Polyneoptera</taxon>
        <taxon>Orthoptera</taxon>
        <taxon>Ensifera</taxon>
        <taxon>Gryllidea</taxon>
        <taxon>Grylloidea</taxon>
        <taxon>Gryllidae</taxon>
        <taxon>Gryllinae</taxon>
        <taxon>Gryllus</taxon>
    </lineage>
</organism>
<dbReference type="PANTHER" id="PTHR12301:SF10">
    <property type="match status" value="1"/>
</dbReference>
<dbReference type="EMBL" id="JAZDUA010000080">
    <property type="protein sequence ID" value="KAK7869098.1"/>
    <property type="molecule type" value="Genomic_DNA"/>
</dbReference>
<dbReference type="SUPFAM" id="SSF47769">
    <property type="entry name" value="SAM/Pointed domain"/>
    <property type="match status" value="1"/>
</dbReference>
<accession>A0AAN9Z5P5</accession>
<evidence type="ECO:0000256" key="3">
    <source>
        <dbReference type="SAM" id="MobiDB-lite"/>
    </source>
</evidence>
<feature type="region of interest" description="Disordered" evidence="3">
    <location>
        <begin position="314"/>
        <end position="335"/>
    </location>
</feature>
<feature type="domain" description="SAM" evidence="5">
    <location>
        <begin position="685"/>
        <end position="749"/>
    </location>
</feature>
<dbReference type="PROSITE" id="PS50105">
    <property type="entry name" value="SAM_DOMAIN"/>
    <property type="match status" value="1"/>
</dbReference>
<protein>
    <recommendedName>
        <fullName evidence="8">Shal K[+] channel interacting protein</fullName>
    </recommendedName>
</protein>
<keyword evidence="7" id="KW-1185">Reference proteome</keyword>
<reference evidence="6 7" key="1">
    <citation type="submission" date="2024-03" db="EMBL/GenBank/DDBJ databases">
        <title>The genome assembly and annotation of the cricket Gryllus longicercus Weissman &amp; Gray.</title>
        <authorList>
            <person name="Szrajer S."/>
            <person name="Gray D."/>
            <person name="Ylla G."/>
        </authorList>
    </citation>
    <scope>NUCLEOTIDE SEQUENCE [LARGE SCALE GENOMIC DNA]</scope>
    <source>
        <strain evidence="6">DAG 2021-001</strain>
        <tissue evidence="6">Whole body minus gut</tissue>
    </source>
</reference>
<feature type="compositionally biased region" description="Low complexity" evidence="3">
    <location>
        <begin position="548"/>
        <end position="577"/>
    </location>
</feature>
<dbReference type="PANTHER" id="PTHR12301">
    <property type="entry name" value="SAM-DOMAIN, SH3 AND NUCLEAR LOCALIZATION SIGNALS PROTEIN RELATED"/>
    <property type="match status" value="1"/>
</dbReference>
<feature type="domain" description="SH3" evidence="4">
    <location>
        <begin position="610"/>
        <end position="671"/>
    </location>
</feature>
<feature type="compositionally biased region" description="Gly residues" evidence="3">
    <location>
        <begin position="531"/>
        <end position="540"/>
    </location>
</feature>